<protein>
    <submittedName>
        <fullName evidence="3">Secreted protein</fullName>
    </submittedName>
</protein>
<dbReference type="Proteomes" id="UP000095283">
    <property type="component" value="Unplaced"/>
</dbReference>
<evidence type="ECO:0000256" key="1">
    <source>
        <dbReference type="SAM" id="SignalP"/>
    </source>
</evidence>
<evidence type="ECO:0000313" key="2">
    <source>
        <dbReference type="Proteomes" id="UP000095283"/>
    </source>
</evidence>
<feature type="signal peptide" evidence="1">
    <location>
        <begin position="1"/>
        <end position="17"/>
    </location>
</feature>
<keyword evidence="2" id="KW-1185">Reference proteome</keyword>
<reference evidence="3" key="1">
    <citation type="submission" date="2016-11" db="UniProtKB">
        <authorList>
            <consortium name="WormBaseParasite"/>
        </authorList>
    </citation>
    <scope>IDENTIFICATION</scope>
</reference>
<name>A0A1I7W9N5_HETBA</name>
<keyword evidence="1" id="KW-0732">Signal</keyword>
<organism evidence="2 3">
    <name type="scientific">Heterorhabditis bacteriophora</name>
    <name type="common">Entomopathogenic nematode worm</name>
    <dbReference type="NCBI Taxonomy" id="37862"/>
    <lineage>
        <taxon>Eukaryota</taxon>
        <taxon>Metazoa</taxon>
        <taxon>Ecdysozoa</taxon>
        <taxon>Nematoda</taxon>
        <taxon>Chromadorea</taxon>
        <taxon>Rhabditida</taxon>
        <taxon>Rhabditina</taxon>
        <taxon>Rhabditomorpha</taxon>
        <taxon>Strongyloidea</taxon>
        <taxon>Heterorhabditidae</taxon>
        <taxon>Heterorhabditis</taxon>
    </lineage>
</organism>
<accession>A0A1I7W9N5</accession>
<dbReference type="AlphaFoldDB" id="A0A1I7W9N5"/>
<sequence length="71" mass="7851">MVSLLLVGFTILQMKEAKNMCDKVTASAHLLSRTAIRVGVGPSAKKALMDYAKGKPEFAKLMKERVEQKDK</sequence>
<proteinExistence type="predicted"/>
<dbReference type="WBParaSite" id="Hba_01359">
    <property type="protein sequence ID" value="Hba_01359"/>
    <property type="gene ID" value="Hba_01359"/>
</dbReference>
<feature type="chain" id="PRO_5009310521" evidence="1">
    <location>
        <begin position="18"/>
        <end position="71"/>
    </location>
</feature>
<evidence type="ECO:0000313" key="3">
    <source>
        <dbReference type="WBParaSite" id="Hba_01359"/>
    </source>
</evidence>